<dbReference type="Proteomes" id="UP000324233">
    <property type="component" value="Chromosome"/>
</dbReference>
<evidence type="ECO:0000313" key="1">
    <source>
        <dbReference type="EMBL" id="QEH36605.1"/>
    </source>
</evidence>
<dbReference type="EMBL" id="CP042997">
    <property type="protein sequence ID" value="QEH36605.1"/>
    <property type="molecule type" value="Genomic_DNA"/>
</dbReference>
<proteinExistence type="predicted"/>
<dbReference type="OrthoDB" id="72471at2"/>
<sequence length="276" mass="31211">MNARPILMSAPMVRASLDGRKTQTRRVVKPAFGRKHPIVNLQEHGIGDYSGEFNDPGSWGYPCAEDGNDMPLAYWLDLCPYGQPGDLLWVREAFARNGIRDGEKVFYRADGESQFMGEMRESNGNVTRYFTDHWERNGEKRKGADWKPSIHMPRWASRLTLELTGVRVERLKGISEADAKAEGCFFTDYGRRCFHQGQGDVDSCPAKPEHHPQRDGWMWAPTRSSDECLGSARAAFGNLWESINGPGSWVANPWVWVLDFRVYQQNVDALVAGRAA</sequence>
<keyword evidence="2" id="KW-1185">Reference proteome</keyword>
<dbReference type="RefSeq" id="WP_148596271.1">
    <property type="nucleotide sequence ID" value="NZ_CP042997.1"/>
</dbReference>
<organism evidence="1 2">
    <name type="scientific">Aquisphaera giovannonii</name>
    <dbReference type="NCBI Taxonomy" id="406548"/>
    <lineage>
        <taxon>Bacteria</taxon>
        <taxon>Pseudomonadati</taxon>
        <taxon>Planctomycetota</taxon>
        <taxon>Planctomycetia</taxon>
        <taxon>Isosphaerales</taxon>
        <taxon>Isosphaeraceae</taxon>
        <taxon>Aquisphaera</taxon>
    </lineage>
</organism>
<evidence type="ECO:0000313" key="2">
    <source>
        <dbReference type="Proteomes" id="UP000324233"/>
    </source>
</evidence>
<dbReference type="AlphaFoldDB" id="A0A5B9W921"/>
<accession>A0A5B9W921</accession>
<reference evidence="1 2" key="1">
    <citation type="submission" date="2019-08" db="EMBL/GenBank/DDBJ databases">
        <title>Deep-cultivation of Planctomycetes and their phenomic and genomic characterization uncovers novel biology.</title>
        <authorList>
            <person name="Wiegand S."/>
            <person name="Jogler M."/>
            <person name="Boedeker C."/>
            <person name="Pinto D."/>
            <person name="Vollmers J."/>
            <person name="Rivas-Marin E."/>
            <person name="Kohn T."/>
            <person name="Peeters S.H."/>
            <person name="Heuer A."/>
            <person name="Rast P."/>
            <person name="Oberbeckmann S."/>
            <person name="Bunk B."/>
            <person name="Jeske O."/>
            <person name="Meyerdierks A."/>
            <person name="Storesund J.E."/>
            <person name="Kallscheuer N."/>
            <person name="Luecker S."/>
            <person name="Lage O.M."/>
            <person name="Pohl T."/>
            <person name="Merkel B.J."/>
            <person name="Hornburger P."/>
            <person name="Mueller R.-W."/>
            <person name="Bruemmer F."/>
            <person name="Labrenz M."/>
            <person name="Spormann A.M."/>
            <person name="Op den Camp H."/>
            <person name="Overmann J."/>
            <person name="Amann R."/>
            <person name="Jetten M.S.M."/>
            <person name="Mascher T."/>
            <person name="Medema M.H."/>
            <person name="Devos D.P."/>
            <person name="Kaster A.-K."/>
            <person name="Ovreas L."/>
            <person name="Rohde M."/>
            <person name="Galperin M.Y."/>
            <person name="Jogler C."/>
        </authorList>
    </citation>
    <scope>NUCLEOTIDE SEQUENCE [LARGE SCALE GENOMIC DNA]</scope>
    <source>
        <strain evidence="1 2">OJF2</strain>
    </source>
</reference>
<gene>
    <name evidence="1" type="ORF">OJF2_51890</name>
</gene>
<dbReference type="KEGG" id="agv:OJF2_51890"/>
<name>A0A5B9W921_9BACT</name>
<protein>
    <submittedName>
        <fullName evidence="1">Uncharacterized protein</fullName>
    </submittedName>
</protein>